<reference evidence="2" key="1">
    <citation type="submission" date="2020-03" db="EMBL/GenBank/DDBJ databases">
        <title>Transcriptomic Profiling of the Digestive Tract of the Rat Flea, Xenopsylla cheopis, Following Blood Feeding and Infection with Yersinia pestis.</title>
        <authorList>
            <person name="Bland D.M."/>
            <person name="Martens C.A."/>
            <person name="Virtaneva K."/>
            <person name="Kanakabandi K."/>
            <person name="Long D."/>
            <person name="Rosenke R."/>
            <person name="Saturday G.A."/>
            <person name="Hoyt F.H."/>
            <person name="Bruno D.P."/>
            <person name="Ribeiro J.M.C."/>
            <person name="Hinnebusch J."/>
        </authorList>
    </citation>
    <scope>NUCLEOTIDE SEQUENCE</scope>
</reference>
<organism evidence="2">
    <name type="scientific">Xenopsylla cheopis</name>
    <name type="common">Oriental rat flea</name>
    <name type="synonym">Pulex cheopis</name>
    <dbReference type="NCBI Taxonomy" id="163159"/>
    <lineage>
        <taxon>Eukaryota</taxon>
        <taxon>Metazoa</taxon>
        <taxon>Ecdysozoa</taxon>
        <taxon>Arthropoda</taxon>
        <taxon>Hexapoda</taxon>
        <taxon>Insecta</taxon>
        <taxon>Pterygota</taxon>
        <taxon>Neoptera</taxon>
        <taxon>Endopterygota</taxon>
        <taxon>Siphonaptera</taxon>
        <taxon>Pulicidae</taxon>
        <taxon>Xenopsyllinae</taxon>
        <taxon>Xenopsylla</taxon>
    </lineage>
</organism>
<accession>A0A6M2DP75</accession>
<feature type="region of interest" description="Disordered" evidence="1">
    <location>
        <begin position="76"/>
        <end position="99"/>
    </location>
</feature>
<dbReference type="AlphaFoldDB" id="A0A6M2DP75"/>
<protein>
    <submittedName>
        <fullName evidence="2">Protein photinus pyralis</fullName>
    </submittedName>
</protein>
<dbReference type="EMBL" id="GIIL01004403">
    <property type="protein sequence ID" value="NOV48129.1"/>
    <property type="molecule type" value="Transcribed_RNA"/>
</dbReference>
<dbReference type="PANTHER" id="PTHR34153">
    <property type="entry name" value="SI:CH211-262H13.3-RELATED-RELATED"/>
    <property type="match status" value="1"/>
</dbReference>
<proteinExistence type="predicted"/>
<evidence type="ECO:0000256" key="1">
    <source>
        <dbReference type="SAM" id="MobiDB-lite"/>
    </source>
</evidence>
<name>A0A6M2DP75_XENCH</name>
<dbReference type="PANTHER" id="PTHR34153:SF2">
    <property type="entry name" value="SI:CH211-262H13.3-RELATED"/>
    <property type="match status" value="1"/>
</dbReference>
<sequence length="316" mass="35794">MSFAVVTFLDGTNSVSEVPVCWLRGKTKCWWPKYKNISSLIGAQAKPDEANPNWTIYDVVINHYCATFEEAREKARHIDSTSSSEGETSAKPRKKNAKAHDDYITDYSDVEALSPMPTLIESRNLNLTELLALEEDAGIAPVTSNVQQIQENIFQCCSCHSSEDSVRSDKIDVMMDMLTSLKLQVDILLTRDSKTGGCKASFSEIEGIISLMPIKNTETLTTVENMLTPETCPAITRYFQNIGGRDAKEHIIRMLRQTYTNEFGIHCSFYGMRGNINISRLSLTNVMKDAVQEKFSIDDTQWIRQSKQRYIREMNK</sequence>
<evidence type="ECO:0000313" key="2">
    <source>
        <dbReference type="EMBL" id="NOV48129.1"/>
    </source>
</evidence>